<feature type="transmembrane region" description="Helical" evidence="2">
    <location>
        <begin position="156"/>
        <end position="173"/>
    </location>
</feature>
<keyword evidence="2" id="KW-1133">Transmembrane helix</keyword>
<reference evidence="3 4" key="1">
    <citation type="submission" date="2017-02" db="EMBL/GenBank/DDBJ databases">
        <authorList>
            <person name="Peterson S.W."/>
        </authorList>
    </citation>
    <scope>NUCLEOTIDE SEQUENCE [LARGE SCALE GENOMIC DNA]</scope>
    <source>
        <strain evidence="3 4">CIP104813</strain>
    </source>
</reference>
<name>A0A1X6WTU2_9MICO</name>
<evidence type="ECO:0000256" key="2">
    <source>
        <dbReference type="SAM" id="Phobius"/>
    </source>
</evidence>
<keyword evidence="2" id="KW-0812">Transmembrane</keyword>
<feature type="transmembrane region" description="Helical" evidence="2">
    <location>
        <begin position="351"/>
        <end position="370"/>
    </location>
</feature>
<feature type="transmembrane region" description="Helical" evidence="2">
    <location>
        <begin position="295"/>
        <end position="315"/>
    </location>
</feature>
<feature type="transmembrane region" description="Helical" evidence="2">
    <location>
        <begin position="229"/>
        <end position="247"/>
    </location>
</feature>
<feature type="transmembrane region" description="Helical" evidence="2">
    <location>
        <begin position="204"/>
        <end position="223"/>
    </location>
</feature>
<gene>
    <name evidence="3" type="ORF">FM110_01905</name>
</gene>
<accession>A0A1X6WTU2</accession>
<keyword evidence="4" id="KW-1185">Reference proteome</keyword>
<dbReference type="EMBL" id="FWFG01000016">
    <property type="protein sequence ID" value="SLM88503.1"/>
    <property type="molecule type" value="Genomic_DNA"/>
</dbReference>
<proteinExistence type="predicted"/>
<feature type="transmembrane region" description="Helical" evidence="2">
    <location>
        <begin position="179"/>
        <end position="197"/>
    </location>
</feature>
<sequence length="562" mass="59013">MYDNDQLGYLAIVTNVAHGHAAALEPDTLSGINPYSSGYYTAVGLVARVLGIAPVTAWNSVSLLLQIIAFGTLGVSIAVVSRRPWAAVFGPLVMITGCGAWIQTGAWLLPINHQGALWGPFGVLFPQNGETAGLCAIVTGMALLGLALGRPQIPVNLRRLLILAACACAGAAANFQTYGFLTGAYVVSAAVAASALWHWRAARAAVASLVLLLVVVLVGPVVAGVGGTLAALVFGLIPMVPGAVVLVRRIGPAVIAYPLAYAACAAPMILSTLAVRDTPFMKYRVSSNIALGVTSWPTVGASAPLLLLMIAVAVAGIRRGDAIAAGVGTSFPIAWPLVALNDLWGANAEPYRFWIDAHLLGLVLLVLALARLSRPATAIASARRAARAWDPGTRGAHLRREAPESLPAPARGRRRPPVALIAVAALLWAMSLGDVYSYLRDTNIADTWDPGSESSKQIIAAAGEISPADGRLWSTACLDSRRVKILTGAPVARYHLGMAWPDDREAVDRAMQASEARSIDPEVLRGAQVRWVLTNDTCDPALQAPFEKIRTVGDVTLWELSG</sequence>
<feature type="transmembrane region" description="Helical" evidence="2">
    <location>
        <begin position="418"/>
        <end position="439"/>
    </location>
</feature>
<dbReference type="Proteomes" id="UP000195981">
    <property type="component" value="Unassembled WGS sequence"/>
</dbReference>
<organism evidence="3 4">
    <name type="scientific">Brachybacterium nesterenkovii</name>
    <dbReference type="NCBI Taxonomy" id="47847"/>
    <lineage>
        <taxon>Bacteria</taxon>
        <taxon>Bacillati</taxon>
        <taxon>Actinomycetota</taxon>
        <taxon>Actinomycetes</taxon>
        <taxon>Micrococcales</taxon>
        <taxon>Dermabacteraceae</taxon>
        <taxon>Brachybacterium</taxon>
    </lineage>
</organism>
<evidence type="ECO:0000256" key="1">
    <source>
        <dbReference type="SAM" id="MobiDB-lite"/>
    </source>
</evidence>
<feature type="transmembrane region" description="Helical" evidence="2">
    <location>
        <begin position="254"/>
        <end position="275"/>
    </location>
</feature>
<feature type="region of interest" description="Disordered" evidence="1">
    <location>
        <begin position="391"/>
        <end position="412"/>
    </location>
</feature>
<feature type="transmembrane region" description="Helical" evidence="2">
    <location>
        <begin position="92"/>
        <end position="111"/>
    </location>
</feature>
<feature type="transmembrane region" description="Helical" evidence="2">
    <location>
        <begin position="63"/>
        <end position="80"/>
    </location>
</feature>
<keyword evidence="2" id="KW-0472">Membrane</keyword>
<dbReference type="AlphaFoldDB" id="A0A1X6WTU2"/>
<feature type="transmembrane region" description="Helical" evidence="2">
    <location>
        <begin position="322"/>
        <end position="339"/>
    </location>
</feature>
<feature type="transmembrane region" description="Helical" evidence="2">
    <location>
        <begin position="131"/>
        <end position="149"/>
    </location>
</feature>
<evidence type="ECO:0000313" key="3">
    <source>
        <dbReference type="EMBL" id="SLM88503.1"/>
    </source>
</evidence>
<evidence type="ECO:0000313" key="4">
    <source>
        <dbReference type="Proteomes" id="UP000195981"/>
    </source>
</evidence>
<protein>
    <submittedName>
        <fullName evidence="3">Uncharacterized protein</fullName>
    </submittedName>
</protein>